<dbReference type="OrthoDB" id="9814800at2"/>
<evidence type="ECO:0000313" key="4">
    <source>
        <dbReference type="EMBL" id="SFP41450.1"/>
    </source>
</evidence>
<dbReference type="SUPFAM" id="SSF48695">
    <property type="entry name" value="Multiheme cytochromes"/>
    <property type="match status" value="1"/>
</dbReference>
<feature type="compositionally biased region" description="Low complexity" evidence="1">
    <location>
        <begin position="79"/>
        <end position="151"/>
    </location>
</feature>
<sequence>MRLIYLTSLIAMLLLSGCGSESSAKSDTTTSTNLESYKINVDSENLENNESKDKEDDSDDEESKDKKSEDKKSEEKNSSENMDSNFVETNNVNSSYSSSNETVYTNNTVNSATNVSSEPVVNTSSSSSSSNTNTVTTVNTSTTTNTSSATVQTNTGNMTISIQRNTLRNLILSVKRVSQSSCSNARVFSLYPPMNSVKVRVFDHGTLKPVDHSSFSVSIEQLSNRSNSSHMSMGGMRKEFSGDCLPVTFKDSTEIYPAFKITATDGSTTLEHPITLYKSDERNCKVCHASNSFENARPSKGWANLADAESDFKINILRLHDQKHPNAVRNNIGNLTNYDSAGLEASARNTTVRCTDCHKVNAVSGSGIKGIPVLTNALHAVHTEIVDPYKVNMRSCITCHPGFNITPRFGSQIMHSRGKKWIDDHDKFAEDGGAKDCKLCHGYDYQGTKMSKTQSSLSFGIVSYRAGEQVSCFDCHTNTKWDLKPGIDD</sequence>
<dbReference type="AlphaFoldDB" id="A0A1I5Q625"/>
<feature type="compositionally biased region" description="Basic and acidic residues" evidence="1">
    <location>
        <begin position="63"/>
        <end position="78"/>
    </location>
</feature>
<evidence type="ECO:0000256" key="2">
    <source>
        <dbReference type="SAM" id="SignalP"/>
    </source>
</evidence>
<organism evidence="4 5">
    <name type="scientific">Hydrogenimonas thermophila</name>
    <dbReference type="NCBI Taxonomy" id="223786"/>
    <lineage>
        <taxon>Bacteria</taxon>
        <taxon>Pseudomonadati</taxon>
        <taxon>Campylobacterota</taxon>
        <taxon>Epsilonproteobacteria</taxon>
        <taxon>Campylobacterales</taxon>
        <taxon>Hydrogenimonadaceae</taxon>
        <taxon>Hydrogenimonas</taxon>
    </lineage>
</organism>
<feature type="chain" id="PRO_5011487872" description="Outer membrane cytochrome MtrC/MtrF-like domain-containing protein" evidence="2">
    <location>
        <begin position="25"/>
        <end position="489"/>
    </location>
</feature>
<feature type="domain" description="Outer membrane cytochrome MtrC/MtrF-like" evidence="3">
    <location>
        <begin position="279"/>
        <end position="444"/>
    </location>
</feature>
<reference evidence="4 5" key="1">
    <citation type="submission" date="2016-10" db="EMBL/GenBank/DDBJ databases">
        <authorList>
            <person name="de Groot N.N."/>
        </authorList>
    </citation>
    <scope>NUCLEOTIDE SEQUENCE [LARGE SCALE GENOMIC DNA]</scope>
    <source>
        <strain evidence="4 5">EP1-55-1</strain>
    </source>
</reference>
<dbReference type="Gene3D" id="1.10.1130.10">
    <property type="entry name" value="Flavocytochrome C3, Chain A"/>
    <property type="match status" value="1"/>
</dbReference>
<evidence type="ECO:0000313" key="5">
    <source>
        <dbReference type="Proteomes" id="UP000199227"/>
    </source>
</evidence>
<keyword evidence="5" id="KW-1185">Reference proteome</keyword>
<accession>A0A1I5Q625</accession>
<feature type="compositionally biased region" description="Polar residues" evidence="1">
    <location>
        <begin position="19"/>
        <end position="35"/>
    </location>
</feature>
<evidence type="ECO:0000259" key="3">
    <source>
        <dbReference type="Pfam" id="PF22113"/>
    </source>
</evidence>
<name>A0A1I5Q625_9BACT</name>
<dbReference type="InterPro" id="IPR036280">
    <property type="entry name" value="Multihaem_cyt_sf"/>
</dbReference>
<dbReference type="InterPro" id="IPR054337">
    <property type="entry name" value="Mtrc-MtrF-like_dom_II/IV"/>
</dbReference>
<proteinExistence type="predicted"/>
<dbReference type="RefSeq" id="WP_092912492.1">
    <property type="nucleotide sequence ID" value="NZ_FOXB01000018.1"/>
</dbReference>
<protein>
    <recommendedName>
        <fullName evidence="3">Outer membrane cytochrome MtrC/MtrF-like domain-containing protein</fullName>
    </recommendedName>
</protein>
<feature type="region of interest" description="Disordered" evidence="1">
    <location>
        <begin position="19"/>
        <end position="151"/>
    </location>
</feature>
<dbReference type="PROSITE" id="PS51257">
    <property type="entry name" value="PROKAR_LIPOPROTEIN"/>
    <property type="match status" value="1"/>
</dbReference>
<dbReference type="EMBL" id="FOXB01000018">
    <property type="protein sequence ID" value="SFP41450.1"/>
    <property type="molecule type" value="Genomic_DNA"/>
</dbReference>
<dbReference type="Pfam" id="PF22113">
    <property type="entry name" value="Mtrc-MtrF_II-IV_dom"/>
    <property type="match status" value="1"/>
</dbReference>
<feature type="signal peptide" evidence="2">
    <location>
        <begin position="1"/>
        <end position="24"/>
    </location>
</feature>
<gene>
    <name evidence="4" type="ORF">SAMN05216234_11840</name>
</gene>
<dbReference type="STRING" id="223786.SAMN05216234_11840"/>
<dbReference type="Proteomes" id="UP000199227">
    <property type="component" value="Unassembled WGS sequence"/>
</dbReference>
<evidence type="ECO:0000256" key="1">
    <source>
        <dbReference type="SAM" id="MobiDB-lite"/>
    </source>
</evidence>
<keyword evidence="2" id="KW-0732">Signal</keyword>